<evidence type="ECO:0000256" key="1">
    <source>
        <dbReference type="SAM" id="MobiDB-lite"/>
    </source>
</evidence>
<evidence type="ECO:0008006" key="5">
    <source>
        <dbReference type="Google" id="ProtNLM"/>
    </source>
</evidence>
<reference evidence="3 4" key="1">
    <citation type="submission" date="2021-01" db="EMBL/GenBank/DDBJ databases">
        <title>Whole genome shotgun sequence of Plantactinospora mayteni NBRC 109088.</title>
        <authorList>
            <person name="Komaki H."/>
            <person name="Tamura T."/>
        </authorList>
    </citation>
    <scope>NUCLEOTIDE SEQUENCE [LARGE SCALE GENOMIC DNA]</scope>
    <source>
        <strain evidence="3 4">NBRC 109088</strain>
    </source>
</reference>
<evidence type="ECO:0000256" key="2">
    <source>
        <dbReference type="SAM" id="SignalP"/>
    </source>
</evidence>
<feature type="region of interest" description="Disordered" evidence="1">
    <location>
        <begin position="26"/>
        <end position="64"/>
    </location>
</feature>
<feature type="chain" id="PRO_5045276778" description="LVIVD repeat-containing protein" evidence="2">
    <location>
        <begin position="30"/>
        <end position="494"/>
    </location>
</feature>
<dbReference type="RefSeq" id="WP_203858628.1">
    <property type="nucleotide sequence ID" value="NZ_BAAAZQ010000001.1"/>
</dbReference>
<proteinExistence type="predicted"/>
<keyword evidence="4" id="KW-1185">Reference proteome</keyword>
<dbReference type="Proteomes" id="UP000621500">
    <property type="component" value="Unassembled WGS sequence"/>
</dbReference>
<keyword evidence="2" id="KW-0732">Signal</keyword>
<accession>A0ABQ4ER57</accession>
<sequence>MTERTRRRTPTAVCAALTVTVLLGGSAAAAPPTDPYPADDPPTSASTPADAAGTPPDGVPLPDEIRHSRNVRHVANMPPRPPFDAPLAFGTDIAFTGQHAIVGNYEGFTIYDISRPSAPRLVSQVHCPGSQNDVSVSGNLLFLSTDTSRSDDSCASAALPATEPNAWEGIKIFDIGDKAAPRYVASVETDCGSHTHTLVPDRRRDSVLLYVSSYGPDAGYPDCRPPHDRISIVRVPLRNPSKAAVVAEPVLFPLGGNPGRPGEFPDYVVPTSGCHDITVYPERDLAAAACMGDGLLLDISDRLRPRVIDQVRDDEHFSFWHSATFNQAATKVVFVDELGGGMAPACTPEIGPEHGASAVYDIVGRGSHRRLVKRAYFKIDRPQDPTENCVAHNGSLIPVPGRDILVQAYYQGGVVIWDFTDSRRPREIGYFERGPLPPDQIPAGGSWSAYYYNGHIYSSDLRKGLDVLAVDDPRTAPARWIRLPEFNAQTQPSH</sequence>
<gene>
    <name evidence="3" type="ORF">Pma05_37230</name>
</gene>
<organism evidence="3 4">
    <name type="scientific">Plantactinospora mayteni</name>
    <dbReference type="NCBI Taxonomy" id="566021"/>
    <lineage>
        <taxon>Bacteria</taxon>
        <taxon>Bacillati</taxon>
        <taxon>Actinomycetota</taxon>
        <taxon>Actinomycetes</taxon>
        <taxon>Micromonosporales</taxon>
        <taxon>Micromonosporaceae</taxon>
        <taxon>Plantactinospora</taxon>
    </lineage>
</organism>
<comment type="caution">
    <text evidence="3">The sequence shown here is derived from an EMBL/GenBank/DDBJ whole genome shotgun (WGS) entry which is preliminary data.</text>
</comment>
<dbReference type="SUPFAM" id="SSF75011">
    <property type="entry name" value="3-carboxy-cis,cis-mucoante lactonizing enzyme"/>
    <property type="match status" value="1"/>
</dbReference>
<dbReference type="EMBL" id="BONX01000023">
    <property type="protein sequence ID" value="GIG97150.1"/>
    <property type="molecule type" value="Genomic_DNA"/>
</dbReference>
<name>A0ABQ4ER57_9ACTN</name>
<protein>
    <recommendedName>
        <fullName evidence="5">LVIVD repeat-containing protein</fullName>
    </recommendedName>
</protein>
<evidence type="ECO:0000313" key="4">
    <source>
        <dbReference type="Proteomes" id="UP000621500"/>
    </source>
</evidence>
<evidence type="ECO:0000313" key="3">
    <source>
        <dbReference type="EMBL" id="GIG97150.1"/>
    </source>
</evidence>
<dbReference type="Pfam" id="PF08309">
    <property type="entry name" value="LVIVD"/>
    <property type="match status" value="1"/>
</dbReference>
<feature type="compositionally biased region" description="Low complexity" evidence="1">
    <location>
        <begin position="41"/>
        <end position="56"/>
    </location>
</feature>
<feature type="signal peptide" evidence="2">
    <location>
        <begin position="1"/>
        <end position="29"/>
    </location>
</feature>
<dbReference type="InterPro" id="IPR013211">
    <property type="entry name" value="LVIVD"/>
</dbReference>